<accession>A0A285TH00</accession>
<dbReference type="InterPro" id="IPR011990">
    <property type="entry name" value="TPR-like_helical_dom_sf"/>
</dbReference>
<dbReference type="InterPro" id="IPR008939">
    <property type="entry name" value="Lytic_TGlycosylase_superhlx_U"/>
</dbReference>
<gene>
    <name evidence="5" type="ORF">SAMN05428964_103288</name>
</gene>
<protein>
    <submittedName>
        <fullName evidence="5">Soluble lytic murein transglycosylase</fullName>
    </submittedName>
</protein>
<evidence type="ECO:0000256" key="1">
    <source>
        <dbReference type="ARBA" id="ARBA00007734"/>
    </source>
</evidence>
<dbReference type="InterPro" id="IPR023346">
    <property type="entry name" value="Lysozyme-like_dom_sf"/>
</dbReference>
<dbReference type="PANTHER" id="PTHR37423">
    <property type="entry name" value="SOLUBLE LYTIC MUREIN TRANSGLYCOSYLASE-RELATED"/>
    <property type="match status" value="1"/>
</dbReference>
<proteinExistence type="inferred from homology"/>
<sequence>MHGRYAAGRQRANIPAKWLISEKSFREAGFCWYIWRLQAGGHRTLQVATRNCFGIQTRLCRSLAGERLVLIEAIKTGLPRAALALRRTVFFTALGAIALAVPVTHAQATKEQAALSAPETGDDASVSVPLALSKRDAELYEQIFAVQEQGRWKDADNLISRLSDDLLMGHVLAQRYLHPTAYRSRYKELKDWLALYADHPQAPRIYKLALQRRGSASYPKKPVGGYVNGAGYDYEDIRPYHHKSTKSLSSAQRSRVSVLKRRIRQRIGDGWPTGALQVLEAQETKRLFDAYELDESRTSIASGYYYFGKPDLALRHAAEAAKRSGKYLPQAHWTAGLTAWRLGKMDQAHSHFIALTKNKYASSWTRSAGAFWAARIDLAAGRFVEADKLLQMAAEYPRSFYGLLALRSLGRDDVFDWDSLALDENRANKLKLDPHGRRALALIQIGNRDEAERELRKAAASDDDKLRRAVLSLADNANFASLTMRLGGYIAQKTGEVIVNALYPVPPWAPEGGYEVDRALIYALMRQESGFNAEARSHAGARGLMQLMPATASYIGNTRYRGEKRAELYEPEINLSLGQKYVDHLLGQDGVDNGFLQLMAAYNGGIGNLGRWQKALKDNEDPLYFIESIPSRETRLFIERVMANLWMYRSRLGQDSPSLDRLAAGQWPVYQSQDLGGTGDSGLTAER</sequence>
<comment type="similarity">
    <text evidence="1">Belongs to the transglycosylase Slt family.</text>
</comment>
<evidence type="ECO:0000313" key="6">
    <source>
        <dbReference type="Proteomes" id="UP000219068"/>
    </source>
</evidence>
<dbReference type="InterPro" id="IPR008258">
    <property type="entry name" value="Transglycosylase_SLT_dom_1"/>
</dbReference>
<evidence type="ECO:0000256" key="2">
    <source>
        <dbReference type="ARBA" id="ARBA00009387"/>
    </source>
</evidence>
<evidence type="ECO:0000256" key="3">
    <source>
        <dbReference type="ARBA" id="ARBA00022729"/>
    </source>
</evidence>
<dbReference type="GO" id="GO:0016020">
    <property type="term" value="C:membrane"/>
    <property type="evidence" value="ECO:0007669"/>
    <property type="project" value="InterPro"/>
</dbReference>
<dbReference type="PANTHER" id="PTHR37423:SF2">
    <property type="entry name" value="MEMBRANE-BOUND LYTIC MUREIN TRANSGLYCOSYLASE C"/>
    <property type="match status" value="1"/>
</dbReference>
<name>A0A285TH00_9PROT</name>
<dbReference type="InterPro" id="IPR000189">
    <property type="entry name" value="Transglyc_AS"/>
</dbReference>
<dbReference type="CDD" id="cd13401">
    <property type="entry name" value="Slt70-like"/>
    <property type="match status" value="1"/>
</dbReference>
<dbReference type="AlphaFoldDB" id="A0A285TH00"/>
<dbReference type="SUPFAM" id="SSF53955">
    <property type="entry name" value="Lysozyme-like"/>
    <property type="match status" value="1"/>
</dbReference>
<dbReference type="Proteomes" id="UP000219068">
    <property type="component" value="Unassembled WGS sequence"/>
</dbReference>
<evidence type="ECO:0000313" key="5">
    <source>
        <dbReference type="EMBL" id="SOC21028.1"/>
    </source>
</evidence>
<dbReference type="GO" id="GO:0000270">
    <property type="term" value="P:peptidoglycan metabolic process"/>
    <property type="evidence" value="ECO:0007669"/>
    <property type="project" value="InterPro"/>
</dbReference>
<dbReference type="GO" id="GO:0042597">
    <property type="term" value="C:periplasmic space"/>
    <property type="evidence" value="ECO:0007669"/>
    <property type="project" value="InterPro"/>
</dbReference>
<dbReference type="SUPFAM" id="SSF48435">
    <property type="entry name" value="Bacterial muramidases"/>
    <property type="match status" value="1"/>
</dbReference>
<dbReference type="GO" id="GO:0004553">
    <property type="term" value="F:hydrolase activity, hydrolyzing O-glycosyl compounds"/>
    <property type="evidence" value="ECO:0007669"/>
    <property type="project" value="InterPro"/>
</dbReference>
<dbReference type="Gene3D" id="1.10.530.10">
    <property type="match status" value="1"/>
</dbReference>
<dbReference type="Pfam" id="PF01464">
    <property type="entry name" value="SLT"/>
    <property type="match status" value="1"/>
</dbReference>
<reference evidence="5 6" key="1">
    <citation type="submission" date="2017-08" db="EMBL/GenBank/DDBJ databases">
        <authorList>
            <person name="de Groot N.N."/>
        </authorList>
    </citation>
    <scope>NUCLEOTIDE SEQUENCE [LARGE SCALE GENOMIC DNA]</scope>
    <source>
        <strain evidence="5 6">USBA 78</strain>
    </source>
</reference>
<dbReference type="EMBL" id="OBMM01000003">
    <property type="protein sequence ID" value="SOC21028.1"/>
    <property type="molecule type" value="Genomic_DNA"/>
</dbReference>
<comment type="similarity">
    <text evidence="2">Belongs to the virb1 family.</text>
</comment>
<dbReference type="GO" id="GO:0008933">
    <property type="term" value="F:peptidoglycan lytic transglycosylase activity"/>
    <property type="evidence" value="ECO:0007669"/>
    <property type="project" value="InterPro"/>
</dbReference>
<organism evidence="5 6">
    <name type="scientific">Thalassospira xiamenensis</name>
    <dbReference type="NCBI Taxonomy" id="220697"/>
    <lineage>
        <taxon>Bacteria</taxon>
        <taxon>Pseudomonadati</taxon>
        <taxon>Pseudomonadota</taxon>
        <taxon>Alphaproteobacteria</taxon>
        <taxon>Rhodospirillales</taxon>
        <taxon>Thalassospiraceae</taxon>
        <taxon>Thalassospira</taxon>
    </lineage>
</organism>
<dbReference type="Gene3D" id="1.25.40.10">
    <property type="entry name" value="Tetratricopeptide repeat domain"/>
    <property type="match status" value="1"/>
</dbReference>
<dbReference type="PROSITE" id="PS00922">
    <property type="entry name" value="TRANSGLYCOSYLASE"/>
    <property type="match status" value="1"/>
</dbReference>
<evidence type="ECO:0000259" key="4">
    <source>
        <dbReference type="Pfam" id="PF01464"/>
    </source>
</evidence>
<feature type="domain" description="Transglycosylase SLT" evidence="4">
    <location>
        <begin position="513"/>
        <end position="621"/>
    </location>
</feature>
<keyword evidence="3" id="KW-0732">Signal</keyword>